<gene>
    <name evidence="5" type="ORF">NQ502_11085</name>
</gene>
<keyword evidence="1" id="KW-0805">Transcription regulation</keyword>
<evidence type="ECO:0000313" key="5">
    <source>
        <dbReference type="EMBL" id="UWP57944.1"/>
    </source>
</evidence>
<sequence length="497" mass="56596">MKNKDTRFSYVYNDLKGRIKNGQLQQGKYLPSSRQLCKDYQVSIRTISQVLNTLRQEGYIRIEPRTAPLVCYEHPDRSSSAMIKSVLSQRDGILQIYQTMALLIPPMIAFSAVGCRVEEQPHYRQLLKSGLLQPTVSEWRTVSDLFKDVLCSSGNTLFGDVYAALELYSQISFFAEEQQAFTSLSLSVLAPRMVPLINLLSTNDPFQIYGPFNELYRDTTELTARCLKQLETRFPDCPQQDTPVFSWSALRGQDFYYTRIVRDLINKIGTGFYPANDYIPHEAELARQYGVSVFTIRKALTETARLGFTKTFNSKGTVALIPNAAVAFRPLQNQTSKRTTLMYLYALQFLVFAIRPAATCAAPQITSEDLEFLAHKFEDPGNIPLADISQLLLDRLNLQPLKTILKELRNLSQFGFYFAFYRSKPDSTSLVNEKSLHAIHRLSTGDVVGFADGLSECYSHILRVVRRFVIEKYGLYEAKYLTVPDISFLTHSNDTLR</sequence>
<dbReference type="CDD" id="cd07377">
    <property type="entry name" value="WHTH_GntR"/>
    <property type="match status" value="2"/>
</dbReference>
<organism evidence="5 6">
    <name type="scientific">Ruminococcus gauvreauii</name>
    <dbReference type="NCBI Taxonomy" id="438033"/>
    <lineage>
        <taxon>Bacteria</taxon>
        <taxon>Bacillati</taxon>
        <taxon>Bacillota</taxon>
        <taxon>Clostridia</taxon>
        <taxon>Eubacteriales</taxon>
        <taxon>Oscillospiraceae</taxon>
        <taxon>Ruminococcus</taxon>
    </lineage>
</organism>
<dbReference type="SUPFAM" id="SSF46785">
    <property type="entry name" value="Winged helix' DNA-binding domain"/>
    <property type="match status" value="2"/>
</dbReference>
<dbReference type="EMBL" id="CP102290">
    <property type="protein sequence ID" value="UWP57944.1"/>
    <property type="molecule type" value="Genomic_DNA"/>
</dbReference>
<evidence type="ECO:0000256" key="3">
    <source>
        <dbReference type="ARBA" id="ARBA00023163"/>
    </source>
</evidence>
<reference evidence="5" key="1">
    <citation type="journal article" date="2022" name="Cell">
        <title>Design, construction, and in vivo augmentation of a complex gut microbiome.</title>
        <authorList>
            <person name="Cheng A.G."/>
            <person name="Ho P.Y."/>
            <person name="Aranda-Diaz A."/>
            <person name="Jain S."/>
            <person name="Yu F.B."/>
            <person name="Meng X."/>
            <person name="Wang M."/>
            <person name="Iakiviak M."/>
            <person name="Nagashima K."/>
            <person name="Zhao A."/>
            <person name="Murugkar P."/>
            <person name="Patil A."/>
            <person name="Atabakhsh K."/>
            <person name="Weakley A."/>
            <person name="Yan J."/>
            <person name="Brumbaugh A.R."/>
            <person name="Higginbottom S."/>
            <person name="Dimas A."/>
            <person name="Shiver A.L."/>
            <person name="Deutschbauer A."/>
            <person name="Neff N."/>
            <person name="Sonnenburg J.L."/>
            <person name="Huang K.C."/>
            <person name="Fischbach M.A."/>
        </authorList>
    </citation>
    <scope>NUCLEOTIDE SEQUENCE</scope>
    <source>
        <strain evidence="5">DSM 19829</strain>
    </source>
</reference>
<feature type="domain" description="HTH gntR-type" evidence="4">
    <location>
        <begin position="254"/>
        <end position="322"/>
    </location>
</feature>
<keyword evidence="2" id="KW-0238">DNA-binding</keyword>
<evidence type="ECO:0000256" key="1">
    <source>
        <dbReference type="ARBA" id="ARBA00023015"/>
    </source>
</evidence>
<dbReference type="Gene3D" id="1.10.10.10">
    <property type="entry name" value="Winged helix-like DNA-binding domain superfamily/Winged helix DNA-binding domain"/>
    <property type="match status" value="2"/>
</dbReference>
<dbReference type="SMART" id="SM00345">
    <property type="entry name" value="HTH_GNTR"/>
    <property type="match status" value="2"/>
</dbReference>
<evidence type="ECO:0000256" key="2">
    <source>
        <dbReference type="ARBA" id="ARBA00023125"/>
    </source>
</evidence>
<dbReference type="Pfam" id="PF00392">
    <property type="entry name" value="GntR"/>
    <property type="match status" value="2"/>
</dbReference>
<protein>
    <submittedName>
        <fullName evidence="5">GntR family transcriptional regulator</fullName>
    </submittedName>
</protein>
<dbReference type="PROSITE" id="PS50949">
    <property type="entry name" value="HTH_GNTR"/>
    <property type="match status" value="2"/>
</dbReference>
<dbReference type="PANTHER" id="PTHR44846:SF17">
    <property type="entry name" value="GNTR-FAMILY TRANSCRIPTIONAL REGULATOR"/>
    <property type="match status" value="1"/>
</dbReference>
<dbReference type="PANTHER" id="PTHR44846">
    <property type="entry name" value="MANNOSYL-D-GLYCERATE TRANSPORT/METABOLISM SYSTEM REPRESSOR MNGR-RELATED"/>
    <property type="match status" value="1"/>
</dbReference>
<keyword evidence="3" id="KW-0804">Transcription</keyword>
<keyword evidence="6" id="KW-1185">Reference proteome</keyword>
<name>A0ABY5VBM7_9FIRM</name>
<accession>A0ABY5VBM7</accession>
<dbReference type="Proteomes" id="UP001060164">
    <property type="component" value="Chromosome"/>
</dbReference>
<dbReference type="InterPro" id="IPR036388">
    <property type="entry name" value="WH-like_DNA-bd_sf"/>
</dbReference>
<feature type="domain" description="HTH gntR-type" evidence="4">
    <location>
        <begin position="5"/>
        <end position="73"/>
    </location>
</feature>
<evidence type="ECO:0000313" key="6">
    <source>
        <dbReference type="Proteomes" id="UP001060164"/>
    </source>
</evidence>
<dbReference type="InterPro" id="IPR000524">
    <property type="entry name" value="Tscrpt_reg_HTH_GntR"/>
</dbReference>
<dbReference type="RefSeq" id="WP_044983207.1">
    <property type="nucleotide sequence ID" value="NZ_CABLBR010000011.1"/>
</dbReference>
<dbReference type="InterPro" id="IPR036390">
    <property type="entry name" value="WH_DNA-bd_sf"/>
</dbReference>
<proteinExistence type="predicted"/>
<evidence type="ECO:0000259" key="4">
    <source>
        <dbReference type="PROSITE" id="PS50949"/>
    </source>
</evidence>
<dbReference type="InterPro" id="IPR050679">
    <property type="entry name" value="Bact_HTH_transcr_reg"/>
</dbReference>